<evidence type="ECO:0000256" key="1">
    <source>
        <dbReference type="SAM" id="Phobius"/>
    </source>
</evidence>
<proteinExistence type="predicted"/>
<feature type="transmembrane region" description="Helical" evidence="1">
    <location>
        <begin position="167"/>
        <end position="183"/>
    </location>
</feature>
<accession>A0A1M5Q8X6</accession>
<feature type="domain" description="DUF1648" evidence="2">
    <location>
        <begin position="13"/>
        <end position="60"/>
    </location>
</feature>
<dbReference type="Proteomes" id="UP000184032">
    <property type="component" value="Unassembled WGS sequence"/>
</dbReference>
<dbReference type="PANTHER" id="PTHR37810:SF5">
    <property type="entry name" value="IMMUNITY PROTEIN SDPI"/>
    <property type="match status" value="1"/>
</dbReference>
<keyword evidence="1" id="KW-0472">Membrane</keyword>
<dbReference type="InterPro" id="IPR026272">
    <property type="entry name" value="SdpI"/>
</dbReference>
<organism evidence="3 4">
    <name type="scientific">Anaerosphaera aminiphila DSM 21120</name>
    <dbReference type="NCBI Taxonomy" id="1120995"/>
    <lineage>
        <taxon>Bacteria</taxon>
        <taxon>Bacillati</taxon>
        <taxon>Bacillota</taxon>
        <taxon>Tissierellia</taxon>
        <taxon>Tissierellales</taxon>
        <taxon>Peptoniphilaceae</taxon>
        <taxon>Anaerosphaera</taxon>
    </lineage>
</organism>
<dbReference type="AlphaFoldDB" id="A0A1M5Q8X6"/>
<evidence type="ECO:0000313" key="4">
    <source>
        <dbReference type="Proteomes" id="UP000184032"/>
    </source>
</evidence>
<feature type="transmembrane region" description="Helical" evidence="1">
    <location>
        <begin position="84"/>
        <end position="108"/>
    </location>
</feature>
<keyword evidence="4" id="KW-1185">Reference proteome</keyword>
<evidence type="ECO:0000259" key="2">
    <source>
        <dbReference type="Pfam" id="PF07853"/>
    </source>
</evidence>
<protein>
    <submittedName>
        <fullName evidence="3">Uncharacterized membrane protein</fullName>
    </submittedName>
</protein>
<dbReference type="STRING" id="1120995.SAMN02745245_00554"/>
<gene>
    <name evidence="3" type="ORF">SAMN02745245_00554</name>
</gene>
<name>A0A1M5Q8X6_9FIRM</name>
<keyword evidence="1" id="KW-1133">Transmembrane helix</keyword>
<dbReference type="EMBL" id="FQXI01000002">
    <property type="protein sequence ID" value="SHH10535.1"/>
    <property type="molecule type" value="Genomic_DNA"/>
</dbReference>
<dbReference type="PIRSF" id="PIRSF038959">
    <property type="entry name" value="SdpI"/>
    <property type="match status" value="1"/>
</dbReference>
<dbReference type="OrthoDB" id="9808690at2"/>
<dbReference type="PANTHER" id="PTHR37810">
    <property type="entry name" value="IMMUNITY PROTEIN SDPI"/>
    <property type="match status" value="1"/>
</dbReference>
<dbReference type="InterPro" id="IPR012867">
    <property type="entry name" value="DUF1648"/>
</dbReference>
<feature type="transmembrane region" description="Helical" evidence="1">
    <location>
        <begin position="189"/>
        <end position="210"/>
    </location>
</feature>
<dbReference type="Pfam" id="PF07853">
    <property type="entry name" value="DUF1648"/>
    <property type="match status" value="1"/>
</dbReference>
<keyword evidence="1" id="KW-0812">Transmembrane</keyword>
<dbReference type="RefSeq" id="WP_073183532.1">
    <property type="nucleotide sequence ID" value="NZ_FQXI01000002.1"/>
</dbReference>
<feature type="transmembrane region" description="Helical" evidence="1">
    <location>
        <begin position="114"/>
        <end position="134"/>
    </location>
</feature>
<dbReference type="GO" id="GO:0009636">
    <property type="term" value="P:response to toxic substance"/>
    <property type="evidence" value="ECO:0007669"/>
    <property type="project" value="TreeGrafter"/>
</dbReference>
<feature type="transmembrane region" description="Helical" evidence="1">
    <location>
        <begin position="7"/>
        <end position="26"/>
    </location>
</feature>
<evidence type="ECO:0000313" key="3">
    <source>
        <dbReference type="EMBL" id="SHH10535.1"/>
    </source>
</evidence>
<sequence>MKKYKNTIVLSTIICLIPILMGIFLWNKLPDSIATHFNNYNQPDGWSSKGFAVFGLPTLLTIIHLVLIFMVLHDPKKKNVGNKMLSVIFWLIPILSLFIMSLTYAVALGHSSNIIGLGVNLLIGVIFVVIGNYFPKTKQNYTVGIKIPWTLNSEENWNKTHRFASKLWIAGGLLFIFNGIFLIDTKFSYLPIVFCLILVLAPMVYSFILYKREVKNKEEL</sequence>
<feature type="transmembrane region" description="Helical" evidence="1">
    <location>
        <begin position="46"/>
        <end position="72"/>
    </location>
</feature>
<dbReference type="InterPro" id="IPR025962">
    <property type="entry name" value="SdpI/YhfL"/>
</dbReference>
<dbReference type="Pfam" id="PF13630">
    <property type="entry name" value="SdpI"/>
    <property type="match status" value="1"/>
</dbReference>
<reference evidence="3 4" key="1">
    <citation type="submission" date="2016-11" db="EMBL/GenBank/DDBJ databases">
        <authorList>
            <person name="Jaros S."/>
            <person name="Januszkiewicz K."/>
            <person name="Wedrychowicz H."/>
        </authorList>
    </citation>
    <scope>NUCLEOTIDE SEQUENCE [LARGE SCALE GENOMIC DNA]</scope>
    <source>
        <strain evidence="3 4">DSM 21120</strain>
    </source>
</reference>